<dbReference type="OrthoDB" id="323066at2759"/>
<organism evidence="4 5">
    <name type="scientific">Stylonychia lemnae</name>
    <name type="common">Ciliate</name>
    <dbReference type="NCBI Taxonomy" id="5949"/>
    <lineage>
        <taxon>Eukaryota</taxon>
        <taxon>Sar</taxon>
        <taxon>Alveolata</taxon>
        <taxon>Ciliophora</taxon>
        <taxon>Intramacronucleata</taxon>
        <taxon>Spirotrichea</taxon>
        <taxon>Stichotrichia</taxon>
        <taxon>Sporadotrichida</taxon>
        <taxon>Oxytrichidae</taxon>
        <taxon>Stylonychinae</taxon>
        <taxon>Stylonychia</taxon>
    </lineage>
</organism>
<keyword evidence="1" id="KW-0802">TPR repeat</keyword>
<dbReference type="SMART" id="SM00028">
    <property type="entry name" value="TPR"/>
    <property type="match status" value="2"/>
</dbReference>
<evidence type="ECO:0000313" key="5">
    <source>
        <dbReference type="Proteomes" id="UP000039865"/>
    </source>
</evidence>
<dbReference type="AlphaFoldDB" id="A0A078A4B3"/>
<evidence type="ECO:0000256" key="2">
    <source>
        <dbReference type="SAM" id="MobiDB-lite"/>
    </source>
</evidence>
<evidence type="ECO:0000259" key="3">
    <source>
        <dbReference type="PROSITE" id="PS50042"/>
    </source>
</evidence>
<dbReference type="PROSITE" id="PS50005">
    <property type="entry name" value="TPR"/>
    <property type="match status" value="1"/>
</dbReference>
<dbReference type="SUPFAM" id="SSF48452">
    <property type="entry name" value="TPR-like"/>
    <property type="match status" value="1"/>
</dbReference>
<dbReference type="InterPro" id="IPR019734">
    <property type="entry name" value="TPR_rpt"/>
</dbReference>
<evidence type="ECO:0000256" key="1">
    <source>
        <dbReference type="PROSITE-ProRule" id="PRU00339"/>
    </source>
</evidence>
<name>A0A078A4B3_STYLE</name>
<dbReference type="Gene3D" id="1.25.40.10">
    <property type="entry name" value="Tetratricopeptide repeat domain"/>
    <property type="match status" value="1"/>
</dbReference>
<dbReference type="SUPFAM" id="SSF51206">
    <property type="entry name" value="cAMP-binding domain-like"/>
    <property type="match status" value="1"/>
</dbReference>
<gene>
    <name evidence="4" type="primary">Contig5623.g6020</name>
    <name evidence="4" type="ORF">STYLEM_4594</name>
</gene>
<dbReference type="InterPro" id="IPR011990">
    <property type="entry name" value="TPR-like_helical_dom_sf"/>
</dbReference>
<keyword evidence="5" id="KW-1185">Reference proteome</keyword>
<dbReference type="PROSITE" id="PS50042">
    <property type="entry name" value="CNMP_BINDING_3"/>
    <property type="match status" value="1"/>
</dbReference>
<dbReference type="InterPro" id="IPR014710">
    <property type="entry name" value="RmlC-like_jellyroll"/>
</dbReference>
<dbReference type="Gene3D" id="2.60.120.10">
    <property type="entry name" value="Jelly Rolls"/>
    <property type="match status" value="1"/>
</dbReference>
<proteinExistence type="predicted"/>
<feature type="compositionally biased region" description="Low complexity" evidence="2">
    <location>
        <begin position="114"/>
        <end position="136"/>
    </location>
</feature>
<accession>A0A078A4B3</accession>
<dbReference type="InParanoid" id="A0A078A4B3"/>
<feature type="region of interest" description="Disordered" evidence="2">
    <location>
        <begin position="962"/>
        <end position="983"/>
    </location>
</feature>
<protein>
    <submittedName>
        <fullName evidence="4">Tpr repeat protein</fullName>
    </submittedName>
</protein>
<dbReference type="Proteomes" id="UP000039865">
    <property type="component" value="Unassembled WGS sequence"/>
</dbReference>
<dbReference type="InterPro" id="IPR018490">
    <property type="entry name" value="cNMP-bd_dom_sf"/>
</dbReference>
<feature type="region of interest" description="Disordered" evidence="2">
    <location>
        <begin position="114"/>
        <end position="148"/>
    </location>
</feature>
<feature type="domain" description="Cyclic nucleotide-binding" evidence="3">
    <location>
        <begin position="1018"/>
        <end position="1050"/>
    </location>
</feature>
<feature type="repeat" description="TPR" evidence="1">
    <location>
        <begin position="552"/>
        <end position="585"/>
    </location>
</feature>
<dbReference type="InterPro" id="IPR000595">
    <property type="entry name" value="cNMP-bd_dom"/>
</dbReference>
<feature type="compositionally biased region" description="Polar residues" evidence="2">
    <location>
        <begin position="58"/>
        <end position="67"/>
    </location>
</feature>
<feature type="compositionally biased region" description="Basic and acidic residues" evidence="2">
    <location>
        <begin position="967"/>
        <end position="983"/>
    </location>
</feature>
<evidence type="ECO:0000313" key="4">
    <source>
        <dbReference type="EMBL" id="CDW75604.1"/>
    </source>
</evidence>
<sequence length="1134" mass="131861">MNGSLSGNNNDYLSQRFQRHKSHECKHHQFCENTVPSTPRDSETDNPLPKRKIKDSKGNSINMKNLNVNPLHSDQRLVVTNRGLDDWLAKNFGLSLDNIPQIKPYHVPITGATTTKSTASRSKRANNYNNNKPVNPLDSLENSPTNKGKKIKNMLSQRKNQPSINESFTQIQPIVYNINEKVKSEFIEQEFKQISKDFKSQINDSFNYYQNQTKDSSNFNIKSGQSTLHDRAKSPIVFSSQLTLQKRALIQRLVGKLDGVVSRDELEESIVIHQSFEKSFKDKSQLNIKNQNDASRLSINDYPTLMNNRTLSFGGTVTNQKRLFTSQNQRLGNMKINLNNSSGSVFVKDDQQQKKEEIKIENPYQSNLLYRDSQLLTKIKNKFNLSGDVIVDQNGSSRDISRISSQRASRTNIRSLGGLRGSNHINRIKEMREKAFSDFQETIRQSSAFNHYIKDKIMSKDQQVESQSMYGGSDLRSGALDDIPVDNSSQEDDEVDYDIQRELAPLDYKQTSEQSNRMQTDFNKTNQISSASQDRAKVFRGKFSILIQLLDSDFWYHKGITTGQKNQMQTAVECYKQALKLIKPDWSDAYYGACLSSFKLTQYDKALGFIDQAIDKLSDMKQQQKNAYVYMKAVCLKKLRRYQDCLDTYKELHDIIMRTENQEIVKYVFGIILLPFQNDRRLTTDYVENFENLMDFYQPRNTITDPICLYFVDGDGWKTDKVDLVVTKIKDRSFFKRFNRLQIKSFLKHMSVKKYKTDEIIFIEDAVAVILEGVVHLKSHSENILPPKLLAKFEQGDILGYEKSDNGLSRKVETWGIVKHPTEVAFFHPQQFDVKFYFFGLLSDQTIYMLAYEFVKVKKFQPGEMIMKQSKRSILNFFYKEFFENKMTSLQIAMNEQKDRIMSQDDDQKVSGFQIMMQQLNVKINQAQNDRDKYRDPKGYQQKMNELAQEKERKKLQDEEEDIISQEEPRHNNEEVAEFKTPEHVKNERKELNLLKTTVDNVGEYSHLINDIKELETDGVYVIDTGKCLIVNPYDNYQISTIQRGDFFGESHELKVPVKIRIFYQTFIQSINYFGDIIADKKEVTCLFISTKNFLRIPIYELEKIREMCSKKLQSLQYTASKKYGISMEELSKY</sequence>
<reference evidence="4 5" key="1">
    <citation type="submission" date="2014-06" db="EMBL/GenBank/DDBJ databases">
        <authorList>
            <person name="Swart Estienne"/>
        </authorList>
    </citation>
    <scope>NUCLEOTIDE SEQUENCE [LARGE SCALE GENOMIC DNA]</scope>
    <source>
        <strain evidence="4 5">130c</strain>
    </source>
</reference>
<feature type="region of interest" description="Disordered" evidence="2">
    <location>
        <begin position="32"/>
        <end position="67"/>
    </location>
</feature>
<dbReference type="EMBL" id="CCKQ01004442">
    <property type="protein sequence ID" value="CDW75604.1"/>
    <property type="molecule type" value="Genomic_DNA"/>
</dbReference>